<protein>
    <submittedName>
        <fullName evidence="1">Uncharacterized protein</fullName>
    </submittedName>
</protein>
<dbReference type="Proteomes" id="UP000265515">
    <property type="component" value="Unassembled WGS sequence"/>
</dbReference>
<name>A0A388K434_CHABU</name>
<sequence>MRSVRGGDRLEVGVKSPISCQLRCGKQLAARLRVLWRFCMNWHISVFASACMPGSVGGLRVEGKAWRRGSRE</sequence>
<gene>
    <name evidence="1" type="ORF">CBR_g46757</name>
</gene>
<evidence type="ECO:0000313" key="2">
    <source>
        <dbReference type="Proteomes" id="UP000265515"/>
    </source>
</evidence>
<reference evidence="1 2" key="1">
    <citation type="journal article" date="2018" name="Cell">
        <title>The Chara Genome: Secondary Complexity and Implications for Plant Terrestrialization.</title>
        <authorList>
            <person name="Nishiyama T."/>
            <person name="Sakayama H."/>
            <person name="Vries J.D."/>
            <person name="Buschmann H."/>
            <person name="Saint-Marcoux D."/>
            <person name="Ullrich K.K."/>
            <person name="Haas F.B."/>
            <person name="Vanderstraeten L."/>
            <person name="Becker D."/>
            <person name="Lang D."/>
            <person name="Vosolsobe S."/>
            <person name="Rombauts S."/>
            <person name="Wilhelmsson P.K.I."/>
            <person name="Janitza P."/>
            <person name="Kern R."/>
            <person name="Heyl A."/>
            <person name="Rumpler F."/>
            <person name="Villalobos L.I.A.C."/>
            <person name="Clay J.M."/>
            <person name="Skokan R."/>
            <person name="Toyoda A."/>
            <person name="Suzuki Y."/>
            <person name="Kagoshima H."/>
            <person name="Schijlen E."/>
            <person name="Tajeshwar N."/>
            <person name="Catarino B."/>
            <person name="Hetherington A.J."/>
            <person name="Saltykova A."/>
            <person name="Bonnot C."/>
            <person name="Breuninger H."/>
            <person name="Symeonidi A."/>
            <person name="Radhakrishnan G.V."/>
            <person name="Van Nieuwerburgh F."/>
            <person name="Deforce D."/>
            <person name="Chang C."/>
            <person name="Karol K.G."/>
            <person name="Hedrich R."/>
            <person name="Ulvskov P."/>
            <person name="Glockner G."/>
            <person name="Delwiche C.F."/>
            <person name="Petrasek J."/>
            <person name="Van de Peer Y."/>
            <person name="Friml J."/>
            <person name="Beilby M."/>
            <person name="Dolan L."/>
            <person name="Kohara Y."/>
            <person name="Sugano S."/>
            <person name="Fujiyama A."/>
            <person name="Delaux P.-M."/>
            <person name="Quint M."/>
            <person name="TheiBen G."/>
            <person name="Hagemann M."/>
            <person name="Harholt J."/>
            <person name="Dunand C."/>
            <person name="Zachgo S."/>
            <person name="Langdale J."/>
            <person name="Maumus F."/>
            <person name="Straeten D.V.D."/>
            <person name="Gould S.B."/>
            <person name="Rensing S.A."/>
        </authorList>
    </citation>
    <scope>NUCLEOTIDE SEQUENCE [LARGE SCALE GENOMIC DNA]</scope>
    <source>
        <strain evidence="1 2">S276</strain>
    </source>
</reference>
<organism evidence="1 2">
    <name type="scientific">Chara braunii</name>
    <name type="common">Braun's stonewort</name>
    <dbReference type="NCBI Taxonomy" id="69332"/>
    <lineage>
        <taxon>Eukaryota</taxon>
        <taxon>Viridiplantae</taxon>
        <taxon>Streptophyta</taxon>
        <taxon>Charophyceae</taxon>
        <taxon>Charales</taxon>
        <taxon>Characeae</taxon>
        <taxon>Chara</taxon>
    </lineage>
</organism>
<proteinExistence type="predicted"/>
<accession>A0A388K434</accession>
<dbReference type="AlphaFoldDB" id="A0A388K434"/>
<dbReference type="EMBL" id="BFEA01000054">
    <property type="protein sequence ID" value="GBG64801.1"/>
    <property type="molecule type" value="Genomic_DNA"/>
</dbReference>
<evidence type="ECO:0000313" key="1">
    <source>
        <dbReference type="EMBL" id="GBG64801.1"/>
    </source>
</evidence>
<comment type="caution">
    <text evidence="1">The sequence shown here is derived from an EMBL/GenBank/DDBJ whole genome shotgun (WGS) entry which is preliminary data.</text>
</comment>
<dbReference type="Gramene" id="GBG64801">
    <property type="protein sequence ID" value="GBG64801"/>
    <property type="gene ID" value="CBR_g46757"/>
</dbReference>
<keyword evidence="2" id="KW-1185">Reference proteome</keyword>